<reference evidence="2" key="1">
    <citation type="submission" date="2021-02" db="EMBL/GenBank/DDBJ databases">
        <authorList>
            <person name="Nowell W R."/>
        </authorList>
    </citation>
    <scope>NUCLEOTIDE SEQUENCE</scope>
</reference>
<evidence type="ECO:0000313" key="3">
    <source>
        <dbReference type="Proteomes" id="UP000663872"/>
    </source>
</evidence>
<organism evidence="2 3">
    <name type="scientific">Rotaria socialis</name>
    <dbReference type="NCBI Taxonomy" id="392032"/>
    <lineage>
        <taxon>Eukaryota</taxon>
        <taxon>Metazoa</taxon>
        <taxon>Spiralia</taxon>
        <taxon>Gnathifera</taxon>
        <taxon>Rotifera</taxon>
        <taxon>Eurotatoria</taxon>
        <taxon>Bdelloidea</taxon>
        <taxon>Philodinida</taxon>
        <taxon>Philodinidae</taxon>
        <taxon>Rotaria</taxon>
    </lineage>
</organism>
<gene>
    <name evidence="2" type="ORF">GRG538_LOCUS10256</name>
</gene>
<name>A0A818ABK2_9BILA</name>
<accession>A0A818ABK2</accession>
<dbReference type="PROSITE" id="PS50005">
    <property type="entry name" value="TPR"/>
    <property type="match status" value="1"/>
</dbReference>
<evidence type="ECO:0000256" key="1">
    <source>
        <dbReference type="PROSITE-ProRule" id="PRU00339"/>
    </source>
</evidence>
<evidence type="ECO:0008006" key="4">
    <source>
        <dbReference type="Google" id="ProtNLM"/>
    </source>
</evidence>
<protein>
    <recommendedName>
        <fullName evidence="4">Tetratricopeptide repeat protein</fullName>
    </recommendedName>
</protein>
<keyword evidence="1" id="KW-0802">TPR repeat</keyword>
<evidence type="ECO:0000313" key="2">
    <source>
        <dbReference type="EMBL" id="CAF3403758.1"/>
    </source>
</evidence>
<comment type="caution">
    <text evidence="2">The sequence shown here is derived from an EMBL/GenBank/DDBJ whole genome shotgun (WGS) entry which is preliminary data.</text>
</comment>
<dbReference type="InterPro" id="IPR011990">
    <property type="entry name" value="TPR-like_helical_dom_sf"/>
</dbReference>
<dbReference type="EMBL" id="CAJNYT010001300">
    <property type="protein sequence ID" value="CAF3403758.1"/>
    <property type="molecule type" value="Genomic_DNA"/>
</dbReference>
<dbReference type="Gene3D" id="1.25.40.10">
    <property type="entry name" value="Tetratricopeptide repeat domain"/>
    <property type="match status" value="1"/>
</dbReference>
<proteinExistence type="predicted"/>
<dbReference type="AlphaFoldDB" id="A0A818ABK2"/>
<feature type="repeat" description="TPR" evidence="1">
    <location>
        <begin position="33"/>
        <end position="66"/>
    </location>
</feature>
<dbReference type="SUPFAM" id="SSF48452">
    <property type="entry name" value="TPR-like"/>
    <property type="match status" value="1"/>
</dbReference>
<dbReference type="Proteomes" id="UP000663872">
    <property type="component" value="Unassembled WGS sequence"/>
</dbReference>
<dbReference type="InterPro" id="IPR019734">
    <property type="entry name" value="TPR_rpt"/>
</dbReference>
<sequence length="106" mass="12553">MRITLIFLELKDMDAAFKVFGEVIELDHSKDTIVAYECMGLIYLLRGDYDMAHYYFTQSLEMVQHEVSPDIGLIIKKPSKFCQGRIYFETFRRSRCSYERSCSHVY</sequence>